<evidence type="ECO:0000313" key="4">
    <source>
        <dbReference type="Proteomes" id="UP000305282"/>
    </source>
</evidence>
<sequence length="75" mass="7908">MSASVGDRFVIHGRTVGNPQRHGVVIEIGGVDGGPPFVVRWGDGAMGRGGERARGRSSPATPPVELHVTRQPVRI</sequence>
<organism evidence="3 4">
    <name type="scientific">Candidatus Frankia alpina</name>
    <dbReference type="NCBI Taxonomy" id="2699483"/>
    <lineage>
        <taxon>Bacteria</taxon>
        <taxon>Bacillati</taxon>
        <taxon>Actinomycetota</taxon>
        <taxon>Actinomycetes</taxon>
        <taxon>Frankiales</taxon>
        <taxon>Frankiaceae</taxon>
        <taxon>Frankia</taxon>
    </lineage>
</organism>
<protein>
    <submittedName>
        <fullName evidence="3">DUF1918 domain-containing protein</fullName>
    </submittedName>
</protein>
<dbReference type="Pfam" id="PF08940">
    <property type="entry name" value="DUF1918"/>
    <property type="match status" value="1"/>
</dbReference>
<dbReference type="SUPFAM" id="SSF50118">
    <property type="entry name" value="Cell growth inhibitor/plasmid maintenance toxic component"/>
    <property type="match status" value="1"/>
</dbReference>
<feature type="domain" description="DUF1918" evidence="2">
    <location>
        <begin position="1"/>
        <end position="44"/>
    </location>
</feature>
<dbReference type="AlphaFoldDB" id="A0A4S5EPJ5"/>
<dbReference type="InterPro" id="IPR015035">
    <property type="entry name" value="DUF1918"/>
</dbReference>
<evidence type="ECO:0000256" key="1">
    <source>
        <dbReference type="SAM" id="MobiDB-lite"/>
    </source>
</evidence>
<name>A0A4S5EPJ5_9ACTN</name>
<comment type="caution">
    <text evidence="3">The sequence shown here is derived from an EMBL/GenBank/DDBJ whole genome shotgun (WGS) entry which is preliminary data.</text>
</comment>
<feature type="region of interest" description="Disordered" evidence="1">
    <location>
        <begin position="44"/>
        <end position="75"/>
    </location>
</feature>
<accession>A0A4S5EPJ5</accession>
<dbReference type="Gene3D" id="2.30.30.440">
    <property type="entry name" value="Domain of unknown function DUF1918"/>
    <property type="match status" value="1"/>
</dbReference>
<gene>
    <name evidence="3" type="ORF">E7Y31_12480</name>
</gene>
<keyword evidence="4" id="KW-1185">Reference proteome</keyword>
<dbReference type="EMBL" id="SSXH01000280">
    <property type="protein sequence ID" value="THJ74265.1"/>
    <property type="molecule type" value="Genomic_DNA"/>
</dbReference>
<reference evidence="3 4" key="1">
    <citation type="submission" date="2019-04" db="EMBL/GenBank/DDBJ databases">
        <title>Draft genome sequences for three unisolated Alnus-infective Frankia Sp+ strains, AgTrS, AiOr and AvVan, the first sequenced Frankia strains able to sporulate in-planta.</title>
        <authorList>
            <person name="Bethencourt L."/>
            <person name="Vautrin F."/>
            <person name="Taib N."/>
            <person name="Dubost A."/>
            <person name="Castro-Garcia L."/>
            <person name="Imbaud O."/>
            <person name="Abrouk D."/>
            <person name="Fournier P."/>
            <person name="Briolay J."/>
            <person name="Nguyen A."/>
            <person name="Normand P."/>
            <person name="Fernandez M.P."/>
            <person name="Brochier-Armanet C."/>
            <person name="Herrera-Belaroussi A."/>
        </authorList>
    </citation>
    <scope>NUCLEOTIDE SEQUENCE [LARGE SCALE GENOMIC DNA]</scope>
    <source>
        <strain evidence="3 4">AvVan</strain>
    </source>
</reference>
<proteinExistence type="predicted"/>
<evidence type="ECO:0000313" key="3">
    <source>
        <dbReference type="EMBL" id="THJ74265.1"/>
    </source>
</evidence>
<evidence type="ECO:0000259" key="2">
    <source>
        <dbReference type="Pfam" id="PF08940"/>
    </source>
</evidence>
<dbReference type="Proteomes" id="UP000305282">
    <property type="component" value="Unassembled WGS sequence"/>
</dbReference>